<dbReference type="SUPFAM" id="SSF54106">
    <property type="entry name" value="LysM domain"/>
    <property type="match status" value="1"/>
</dbReference>
<feature type="domain" description="LysM" evidence="5">
    <location>
        <begin position="330"/>
        <end position="374"/>
    </location>
</feature>
<dbReference type="GO" id="GO:0004040">
    <property type="term" value="F:amidase activity"/>
    <property type="evidence" value="ECO:0007669"/>
    <property type="project" value="InterPro"/>
</dbReference>
<keyword evidence="3" id="KW-0378">Hydrolase</keyword>
<dbReference type="InterPro" id="IPR036779">
    <property type="entry name" value="LysM_dom_sf"/>
</dbReference>
<evidence type="ECO:0000256" key="3">
    <source>
        <dbReference type="ARBA" id="ARBA00022801"/>
    </source>
</evidence>
<dbReference type="InterPro" id="IPR051056">
    <property type="entry name" value="Glycosyl_Hydrolase_73"/>
</dbReference>
<proteinExistence type="predicted"/>
<evidence type="ECO:0000313" key="6">
    <source>
        <dbReference type="EMBL" id="GAO30355.1"/>
    </source>
</evidence>
<keyword evidence="7" id="KW-1185">Reference proteome</keyword>
<dbReference type="SMART" id="SM00047">
    <property type="entry name" value="LYZ2"/>
    <property type="match status" value="1"/>
</dbReference>
<dbReference type="AlphaFoldDB" id="A0A0E9LZQ3"/>
<dbReference type="Proteomes" id="UP000032900">
    <property type="component" value="Unassembled WGS sequence"/>
</dbReference>
<organism evidence="6 7">
    <name type="scientific">Geofilum rubicundum JCM 15548</name>
    <dbReference type="NCBI Taxonomy" id="1236989"/>
    <lineage>
        <taxon>Bacteria</taxon>
        <taxon>Pseudomonadati</taxon>
        <taxon>Bacteroidota</taxon>
        <taxon>Bacteroidia</taxon>
        <taxon>Marinilabiliales</taxon>
        <taxon>Marinilabiliaceae</taxon>
        <taxon>Geofilum</taxon>
    </lineage>
</organism>
<dbReference type="InterPro" id="IPR002901">
    <property type="entry name" value="MGlyc_endo_b_GlcNAc-like_dom"/>
</dbReference>
<gene>
    <name evidence="6" type="ORF">JCM15548_12620</name>
</gene>
<evidence type="ECO:0000259" key="5">
    <source>
        <dbReference type="PROSITE" id="PS51782"/>
    </source>
</evidence>
<reference evidence="6 7" key="1">
    <citation type="journal article" date="2015" name="Microbes Environ.">
        <title>Distribution and evolution of nitrogen fixation genes in the phylum bacteroidetes.</title>
        <authorList>
            <person name="Inoue J."/>
            <person name="Oshima K."/>
            <person name="Suda W."/>
            <person name="Sakamoto M."/>
            <person name="Iino T."/>
            <person name="Noda S."/>
            <person name="Hongoh Y."/>
            <person name="Hattori M."/>
            <person name="Ohkuma M."/>
        </authorList>
    </citation>
    <scope>NUCLEOTIDE SEQUENCE [LARGE SCALE GENOMIC DNA]</scope>
    <source>
        <strain evidence="6">JCM 15548</strain>
    </source>
</reference>
<keyword evidence="2" id="KW-0081">Bacteriolytic enzyme</keyword>
<dbReference type="Pfam" id="PF01476">
    <property type="entry name" value="LysM"/>
    <property type="match status" value="1"/>
</dbReference>
<dbReference type="PROSITE" id="PS51782">
    <property type="entry name" value="LYSM"/>
    <property type="match status" value="1"/>
</dbReference>
<dbReference type="STRING" id="1236989.JCM15548_12620"/>
<dbReference type="GO" id="GO:0042742">
    <property type="term" value="P:defense response to bacterium"/>
    <property type="evidence" value="ECO:0007669"/>
    <property type="project" value="UniProtKB-KW"/>
</dbReference>
<evidence type="ECO:0000256" key="2">
    <source>
        <dbReference type="ARBA" id="ARBA00022638"/>
    </source>
</evidence>
<dbReference type="InterPro" id="IPR018392">
    <property type="entry name" value="LysM"/>
</dbReference>
<sequence length="380" mass="44155">MPDKTKYSLSLTDKAKGIFLKAAPSVKKLTGLYPPNIYICLQMLFTGTEIRIIAFEPYKLIRMTKIKIATSLLLLIHLAFLADSIHAQNRITRQQYIDTYKDWAISSMNVTGIPASITLAQGILESASGNSTLAKRDNNHFGIKCHSDWTGKRVYHHDDARNECFRKYNSALESFQDHSEFLTTRSRYAALFELATTDYKGWAHGLRKAGYATNPQYAQLLIRIIEEEELYQYDQNISPRARKSNRELERRKDAGGLVINPYETRPVKYNNGVKYVELQEGDTFESLARMFNLKAWELPHYNDLPPNTRLDKYRLLYVESKRRNAHPDHPHHTVRSGESMHEISQIYGIRLNRLYYLNRMEEGTEPQNGDRLNLRKRVKY</sequence>
<dbReference type="CDD" id="cd00118">
    <property type="entry name" value="LysM"/>
    <property type="match status" value="1"/>
</dbReference>
<dbReference type="PANTHER" id="PTHR33308">
    <property type="entry name" value="PEPTIDOGLYCAN HYDROLASE FLGJ"/>
    <property type="match status" value="1"/>
</dbReference>
<dbReference type="PANTHER" id="PTHR33308:SF9">
    <property type="entry name" value="PEPTIDOGLYCAN HYDROLASE FLGJ"/>
    <property type="match status" value="1"/>
</dbReference>
<dbReference type="EMBL" id="BAZW01000022">
    <property type="protein sequence ID" value="GAO30355.1"/>
    <property type="molecule type" value="Genomic_DNA"/>
</dbReference>
<evidence type="ECO:0000256" key="1">
    <source>
        <dbReference type="ARBA" id="ARBA00022529"/>
    </source>
</evidence>
<dbReference type="GO" id="GO:0031640">
    <property type="term" value="P:killing of cells of another organism"/>
    <property type="evidence" value="ECO:0007669"/>
    <property type="project" value="UniProtKB-KW"/>
</dbReference>
<dbReference type="Gene3D" id="1.10.530.10">
    <property type="match status" value="1"/>
</dbReference>
<evidence type="ECO:0000313" key="7">
    <source>
        <dbReference type="Proteomes" id="UP000032900"/>
    </source>
</evidence>
<evidence type="ECO:0000256" key="4">
    <source>
        <dbReference type="ARBA" id="ARBA00032108"/>
    </source>
</evidence>
<dbReference type="Pfam" id="PF01832">
    <property type="entry name" value="Glucosaminidase"/>
    <property type="match status" value="1"/>
</dbReference>
<name>A0A0E9LZQ3_9BACT</name>
<protein>
    <recommendedName>
        <fullName evidence="4">Peptidoglycan hydrolase</fullName>
    </recommendedName>
</protein>
<accession>A0A0E9LZQ3</accession>
<comment type="caution">
    <text evidence="6">The sequence shown here is derived from an EMBL/GenBank/DDBJ whole genome shotgun (WGS) entry which is preliminary data.</text>
</comment>
<keyword evidence="1" id="KW-0929">Antimicrobial</keyword>